<dbReference type="InterPro" id="IPR001296">
    <property type="entry name" value="Glyco_trans_1"/>
</dbReference>
<keyword evidence="2" id="KW-0808">Transferase</keyword>
<sequence>MNVIVVLEHHFLQTPDRAVWTQTMFPYSFWVRYLDVFDRVKVVARMSKVNEIPPNRKRADGEGVIFASVPDYTGPLQYLLRAMQVKQAVRNALNENDAVILRVGSQLANDIEPLLRQTNHPYGVEVVADPYDVFAPGSVRHPLRTFFRWMFTRRLQQQCDRACAAAYVTERALQQRYPSGNNAFTTHYSSVELPEQAFVTFPRSLKLIMHPLTLITVGTLDQLYKAPDVLINAVAVCVEAELDLKLVLVGDGKHREELETQVAKLNLGDRICFLGNLPAGEAVRSQLDRADLFVLPSHQEGLPRAMIEAMARGLPCIGSTVGGIPELLAPEDMVPPGNVTALANKICEVVTHPKRMAQMSARNWQKAKDYREKVLRDRRIAFYRYVRDTTQAWLKQKDEES</sequence>
<name>A0ABV4WM70_9CYAN</name>
<accession>A0ABV4WM70</accession>
<evidence type="ECO:0000313" key="3">
    <source>
        <dbReference type="Proteomes" id="UP001576780"/>
    </source>
</evidence>
<gene>
    <name evidence="2" type="ORF">ACE1CA_16085</name>
</gene>
<dbReference type="PANTHER" id="PTHR12526:SF630">
    <property type="entry name" value="GLYCOSYLTRANSFERASE"/>
    <property type="match status" value="1"/>
</dbReference>
<dbReference type="Proteomes" id="UP001576780">
    <property type="component" value="Unassembled WGS sequence"/>
</dbReference>
<reference evidence="2 3" key="1">
    <citation type="submission" date="2024-09" db="EMBL/GenBank/DDBJ databases">
        <title>Floridaenema gen nov. (Aerosakkonemataceae, Aerosakkonematales ord. nov., Cyanobacteria) from benthic tropical and subtropical fresh waters, with the description of four new species.</title>
        <authorList>
            <person name="Moretto J.A."/>
            <person name="Berthold D.E."/>
            <person name="Lefler F.W."/>
            <person name="Huang I.-S."/>
            <person name="Laughinghouse H. IV."/>
        </authorList>
    </citation>
    <scope>NUCLEOTIDE SEQUENCE [LARGE SCALE GENOMIC DNA]</scope>
    <source>
        <strain evidence="2 3">BLCC-F167</strain>
    </source>
</reference>
<keyword evidence="2" id="KW-0328">Glycosyltransferase</keyword>
<evidence type="ECO:0000259" key="1">
    <source>
        <dbReference type="Pfam" id="PF00534"/>
    </source>
</evidence>
<dbReference type="SUPFAM" id="SSF53756">
    <property type="entry name" value="UDP-Glycosyltransferase/glycogen phosphorylase"/>
    <property type="match status" value="1"/>
</dbReference>
<dbReference type="Gene3D" id="3.40.50.2000">
    <property type="entry name" value="Glycogen Phosphorylase B"/>
    <property type="match status" value="2"/>
</dbReference>
<dbReference type="Pfam" id="PF00534">
    <property type="entry name" value="Glycos_transf_1"/>
    <property type="match status" value="1"/>
</dbReference>
<dbReference type="PANTHER" id="PTHR12526">
    <property type="entry name" value="GLYCOSYLTRANSFERASE"/>
    <property type="match status" value="1"/>
</dbReference>
<comment type="caution">
    <text evidence="2">The sequence shown here is derived from an EMBL/GenBank/DDBJ whole genome shotgun (WGS) entry which is preliminary data.</text>
</comment>
<evidence type="ECO:0000313" key="2">
    <source>
        <dbReference type="EMBL" id="MFB2836051.1"/>
    </source>
</evidence>
<dbReference type="GO" id="GO:0016757">
    <property type="term" value="F:glycosyltransferase activity"/>
    <property type="evidence" value="ECO:0007669"/>
    <property type="project" value="UniProtKB-KW"/>
</dbReference>
<protein>
    <submittedName>
        <fullName evidence="2">Glycosyltransferase family 4 protein</fullName>
        <ecNumber evidence="2">2.4.-.-</ecNumber>
    </submittedName>
</protein>
<keyword evidence="3" id="KW-1185">Reference proteome</keyword>
<feature type="domain" description="Glycosyl transferase family 1" evidence="1">
    <location>
        <begin position="210"/>
        <end position="362"/>
    </location>
</feature>
<dbReference type="RefSeq" id="WP_413278447.1">
    <property type="nucleotide sequence ID" value="NZ_JBHFNT010000138.1"/>
</dbReference>
<dbReference type="EC" id="2.4.-.-" evidence="2"/>
<dbReference type="CDD" id="cd03801">
    <property type="entry name" value="GT4_PimA-like"/>
    <property type="match status" value="1"/>
</dbReference>
<organism evidence="2 3">
    <name type="scientific">Floridaenema evergladense BLCC-F167</name>
    <dbReference type="NCBI Taxonomy" id="3153639"/>
    <lineage>
        <taxon>Bacteria</taxon>
        <taxon>Bacillati</taxon>
        <taxon>Cyanobacteriota</taxon>
        <taxon>Cyanophyceae</taxon>
        <taxon>Oscillatoriophycideae</taxon>
        <taxon>Aerosakkonematales</taxon>
        <taxon>Aerosakkonemataceae</taxon>
        <taxon>Floridanema</taxon>
        <taxon>Floridanema evergladense</taxon>
    </lineage>
</organism>
<dbReference type="EMBL" id="JBHFNT010000138">
    <property type="protein sequence ID" value="MFB2836051.1"/>
    <property type="molecule type" value="Genomic_DNA"/>
</dbReference>
<proteinExistence type="predicted"/>